<feature type="chain" id="PRO_5043337404" evidence="1">
    <location>
        <begin position="28"/>
        <end position="56"/>
    </location>
</feature>
<gene>
    <name evidence="2" type="ORF">LLUT_LOCUS35831</name>
</gene>
<dbReference type="AlphaFoldDB" id="A0AAV1YMZ3"/>
<evidence type="ECO:0000256" key="1">
    <source>
        <dbReference type="SAM" id="SignalP"/>
    </source>
</evidence>
<keyword evidence="3" id="KW-1185">Reference proteome</keyword>
<feature type="signal peptide" evidence="1">
    <location>
        <begin position="1"/>
        <end position="27"/>
    </location>
</feature>
<proteinExistence type="predicted"/>
<evidence type="ECO:0000313" key="2">
    <source>
        <dbReference type="EMBL" id="CAL0334771.1"/>
    </source>
</evidence>
<dbReference type="Proteomes" id="UP001497480">
    <property type="component" value="Unassembled WGS sequence"/>
</dbReference>
<name>A0AAV1YMZ3_LUPLU</name>
<dbReference type="EMBL" id="CAXHTB010000026">
    <property type="protein sequence ID" value="CAL0334771.1"/>
    <property type="molecule type" value="Genomic_DNA"/>
</dbReference>
<organism evidence="2 3">
    <name type="scientific">Lupinus luteus</name>
    <name type="common">European yellow lupine</name>
    <dbReference type="NCBI Taxonomy" id="3873"/>
    <lineage>
        <taxon>Eukaryota</taxon>
        <taxon>Viridiplantae</taxon>
        <taxon>Streptophyta</taxon>
        <taxon>Embryophyta</taxon>
        <taxon>Tracheophyta</taxon>
        <taxon>Spermatophyta</taxon>
        <taxon>Magnoliopsida</taxon>
        <taxon>eudicotyledons</taxon>
        <taxon>Gunneridae</taxon>
        <taxon>Pentapetalae</taxon>
        <taxon>rosids</taxon>
        <taxon>fabids</taxon>
        <taxon>Fabales</taxon>
        <taxon>Fabaceae</taxon>
        <taxon>Papilionoideae</taxon>
        <taxon>50 kb inversion clade</taxon>
        <taxon>genistoids sensu lato</taxon>
        <taxon>core genistoids</taxon>
        <taxon>Genisteae</taxon>
        <taxon>Lupinus</taxon>
    </lineage>
</organism>
<sequence length="56" mass="6275">MEGTLLKMIMILLFVVISITLIEMGSAQPSRCRPGQCPRIPDCCGVHKLNNIKKLY</sequence>
<evidence type="ECO:0000313" key="3">
    <source>
        <dbReference type="Proteomes" id="UP001497480"/>
    </source>
</evidence>
<keyword evidence="1" id="KW-0732">Signal</keyword>
<protein>
    <submittedName>
        <fullName evidence="2">Uncharacterized protein</fullName>
    </submittedName>
</protein>
<comment type="caution">
    <text evidence="2">The sequence shown here is derived from an EMBL/GenBank/DDBJ whole genome shotgun (WGS) entry which is preliminary data.</text>
</comment>
<accession>A0AAV1YMZ3</accession>
<reference evidence="2 3" key="1">
    <citation type="submission" date="2024-03" db="EMBL/GenBank/DDBJ databases">
        <authorList>
            <person name="Martinez-Hernandez J."/>
        </authorList>
    </citation>
    <scope>NUCLEOTIDE SEQUENCE [LARGE SCALE GENOMIC DNA]</scope>
</reference>